<name>A0A6J6B265_9ZZZZ</name>
<dbReference type="EMBL" id="CAEZZK010000068">
    <property type="protein sequence ID" value="CAB4757076.1"/>
    <property type="molecule type" value="Genomic_DNA"/>
</dbReference>
<dbReference type="EMBL" id="CAEZSE010000051">
    <property type="protein sequence ID" value="CAB4532727.1"/>
    <property type="molecule type" value="Genomic_DNA"/>
</dbReference>
<accession>A0A6J6B265</accession>
<evidence type="ECO:0000313" key="2">
    <source>
        <dbReference type="EMBL" id="CAB4757076.1"/>
    </source>
</evidence>
<dbReference type="AlphaFoldDB" id="A0A6J6B265"/>
<gene>
    <name evidence="1" type="ORF">UFOPK1353_00441</name>
    <name evidence="2" type="ORF">UFOPK2855_00455</name>
</gene>
<evidence type="ECO:0000313" key="1">
    <source>
        <dbReference type="EMBL" id="CAB4532727.1"/>
    </source>
</evidence>
<reference evidence="1" key="1">
    <citation type="submission" date="2020-05" db="EMBL/GenBank/DDBJ databases">
        <authorList>
            <person name="Chiriac C."/>
            <person name="Salcher M."/>
            <person name="Ghai R."/>
            <person name="Kavagutti S V."/>
        </authorList>
    </citation>
    <scope>NUCLEOTIDE SEQUENCE</scope>
</reference>
<protein>
    <submittedName>
        <fullName evidence="1">Unannotated protein</fullName>
    </submittedName>
</protein>
<proteinExistence type="predicted"/>
<organism evidence="1">
    <name type="scientific">freshwater metagenome</name>
    <dbReference type="NCBI Taxonomy" id="449393"/>
    <lineage>
        <taxon>unclassified sequences</taxon>
        <taxon>metagenomes</taxon>
        <taxon>ecological metagenomes</taxon>
    </lineage>
</organism>
<sequence>MIGPTTRAPFITVELSEIAPAISLGGTNEVNIADHAGIFSALPTPTPS</sequence>